<sequence>MKFRFPTSTSTTLIKGLKVFVNVLSTTFTIQQPDSGPWLRLSACQSIADIERDGEARYLPPTILDSGTGSDTLDSESSELSESSFSTPSSPRSSLFVLSPATWPSQELGSATPDAQLSPTPPPSYFSHNDNEFDMADTFFTGKPKDENPQDFMNRLERTLIMKTGLTEENKVKLFQLLLKANSPAAAWFSTLASNDKTTFDQLRIAFEVHWPVKPITEKTPQEKQIILEETILQYSDLGKRVAGSIGGEEELSHVVWANKVERLVKEIPDTNNLLVNQICKKLPKPLQKLIRSKVTTWTDLVTTVCAITLVEITDQLEEERDLARLTNLAIPNPPMKALTAAFQKVSVTIAAPPQHHTVPTTSYQQPFTQPAPRPSHGSFVDRPLHERLANVLSKALPIQPNSPDGIARYSRLASGECWKCGQRSHHPAPCSSPAVPALETKWRSIAQTIRKKAEMAAAPVNIVEVESDEVQTYDVEDLAHLHNLINQGKAEGLSM</sequence>
<reference evidence="2 3" key="1">
    <citation type="journal article" date="2018" name="Evol. Lett.">
        <title>Horizontal gene cluster transfer increased hallucinogenic mushroom diversity.</title>
        <authorList>
            <person name="Reynolds H.T."/>
            <person name="Vijayakumar V."/>
            <person name="Gluck-Thaler E."/>
            <person name="Korotkin H.B."/>
            <person name="Matheny P.B."/>
            <person name="Slot J.C."/>
        </authorList>
    </citation>
    <scope>NUCLEOTIDE SEQUENCE [LARGE SCALE GENOMIC DNA]</scope>
    <source>
        <strain evidence="2 3">2631</strain>
    </source>
</reference>
<name>A0A409W6W4_PSICY</name>
<feature type="compositionally biased region" description="Polar residues" evidence="1">
    <location>
        <begin position="105"/>
        <end position="118"/>
    </location>
</feature>
<keyword evidence="3" id="KW-1185">Reference proteome</keyword>
<feature type="compositionally biased region" description="Polar residues" evidence="1">
    <location>
        <begin position="358"/>
        <end position="369"/>
    </location>
</feature>
<evidence type="ECO:0000256" key="1">
    <source>
        <dbReference type="SAM" id="MobiDB-lite"/>
    </source>
</evidence>
<dbReference type="OrthoDB" id="3260975at2759"/>
<dbReference type="InParanoid" id="A0A409W6W4"/>
<feature type="region of interest" description="Disordered" evidence="1">
    <location>
        <begin position="59"/>
        <end position="92"/>
    </location>
</feature>
<evidence type="ECO:0000313" key="3">
    <source>
        <dbReference type="Proteomes" id="UP000283269"/>
    </source>
</evidence>
<feature type="region of interest" description="Disordered" evidence="1">
    <location>
        <begin position="105"/>
        <end position="128"/>
    </location>
</feature>
<comment type="caution">
    <text evidence="2">The sequence shown here is derived from an EMBL/GenBank/DDBJ whole genome shotgun (WGS) entry which is preliminary data.</text>
</comment>
<dbReference type="AlphaFoldDB" id="A0A409W6W4"/>
<gene>
    <name evidence="2" type="ORF">CVT25_012394</name>
</gene>
<dbReference type="Proteomes" id="UP000283269">
    <property type="component" value="Unassembled WGS sequence"/>
</dbReference>
<protein>
    <recommendedName>
        <fullName evidence="4">CCHC-type domain-containing protein</fullName>
    </recommendedName>
</protein>
<accession>A0A409W6W4</accession>
<feature type="compositionally biased region" description="Low complexity" evidence="1">
    <location>
        <begin position="80"/>
        <end position="92"/>
    </location>
</feature>
<dbReference type="EMBL" id="NHYD01003710">
    <property type="protein sequence ID" value="PPQ74256.1"/>
    <property type="molecule type" value="Genomic_DNA"/>
</dbReference>
<organism evidence="2 3">
    <name type="scientific">Psilocybe cyanescens</name>
    <dbReference type="NCBI Taxonomy" id="93625"/>
    <lineage>
        <taxon>Eukaryota</taxon>
        <taxon>Fungi</taxon>
        <taxon>Dikarya</taxon>
        <taxon>Basidiomycota</taxon>
        <taxon>Agaricomycotina</taxon>
        <taxon>Agaricomycetes</taxon>
        <taxon>Agaricomycetidae</taxon>
        <taxon>Agaricales</taxon>
        <taxon>Agaricineae</taxon>
        <taxon>Strophariaceae</taxon>
        <taxon>Psilocybe</taxon>
    </lineage>
</organism>
<evidence type="ECO:0008006" key="4">
    <source>
        <dbReference type="Google" id="ProtNLM"/>
    </source>
</evidence>
<evidence type="ECO:0000313" key="2">
    <source>
        <dbReference type="EMBL" id="PPQ74256.1"/>
    </source>
</evidence>
<feature type="region of interest" description="Disordered" evidence="1">
    <location>
        <begin position="358"/>
        <end position="377"/>
    </location>
</feature>
<proteinExistence type="predicted"/>